<dbReference type="SMART" id="SM00530">
    <property type="entry name" value="HTH_XRE"/>
    <property type="match status" value="1"/>
</dbReference>
<keyword evidence="4" id="KW-1185">Reference proteome</keyword>
<dbReference type="SUPFAM" id="SSF47413">
    <property type="entry name" value="lambda repressor-like DNA-binding domains"/>
    <property type="match status" value="1"/>
</dbReference>
<name>A0A521C4I3_9BACL</name>
<dbReference type="PANTHER" id="PTHR46558:SF11">
    <property type="entry name" value="HTH-TYPE TRANSCRIPTIONAL REGULATOR XRE"/>
    <property type="match status" value="1"/>
</dbReference>
<dbReference type="EMBL" id="FXTI01000003">
    <property type="protein sequence ID" value="SMO54303.1"/>
    <property type="molecule type" value="Genomic_DNA"/>
</dbReference>
<dbReference type="Proteomes" id="UP000315636">
    <property type="component" value="Unassembled WGS sequence"/>
</dbReference>
<feature type="domain" description="HTH cro/C1-type" evidence="2">
    <location>
        <begin position="7"/>
        <end position="61"/>
    </location>
</feature>
<dbReference type="PANTHER" id="PTHR46558">
    <property type="entry name" value="TRACRIPTIONAL REGULATORY PROTEIN-RELATED-RELATED"/>
    <property type="match status" value="1"/>
</dbReference>
<evidence type="ECO:0000313" key="4">
    <source>
        <dbReference type="Proteomes" id="UP000315636"/>
    </source>
</evidence>
<evidence type="ECO:0000256" key="1">
    <source>
        <dbReference type="ARBA" id="ARBA00023125"/>
    </source>
</evidence>
<gene>
    <name evidence="3" type="ORF">SAMN06264849_103122</name>
</gene>
<organism evidence="3 4">
    <name type="scientific">Melghirimyces algeriensis</name>
    <dbReference type="NCBI Taxonomy" id="910412"/>
    <lineage>
        <taxon>Bacteria</taxon>
        <taxon>Bacillati</taxon>
        <taxon>Bacillota</taxon>
        <taxon>Bacilli</taxon>
        <taxon>Bacillales</taxon>
        <taxon>Thermoactinomycetaceae</taxon>
        <taxon>Melghirimyces</taxon>
    </lineage>
</organism>
<dbReference type="Gene3D" id="1.10.260.40">
    <property type="entry name" value="lambda repressor-like DNA-binding domains"/>
    <property type="match status" value="1"/>
</dbReference>
<keyword evidence="1 3" id="KW-0238">DNA-binding</keyword>
<dbReference type="RefSeq" id="WP_142504883.1">
    <property type="nucleotide sequence ID" value="NZ_FXTI01000003.1"/>
</dbReference>
<sequence>MFFSKRLIELRKQRGWTQQDLANKLKISRSTVANYEADRKIPREETLIAIANLFNVSIDYLLGRTDDPTGYPTHLEDLPPMERLARFIKENDFKDLYFNRSGDYFDDLTSEEVDELIMSLLEVKRDVIRRKREKENQKE</sequence>
<accession>A0A521C4I3</accession>
<dbReference type="AlphaFoldDB" id="A0A521C4I3"/>
<dbReference type="GO" id="GO:0003677">
    <property type="term" value="F:DNA binding"/>
    <property type="evidence" value="ECO:0007669"/>
    <property type="project" value="UniProtKB-KW"/>
</dbReference>
<evidence type="ECO:0000313" key="3">
    <source>
        <dbReference type="EMBL" id="SMO54303.1"/>
    </source>
</evidence>
<dbReference type="InterPro" id="IPR001387">
    <property type="entry name" value="Cro/C1-type_HTH"/>
</dbReference>
<proteinExistence type="predicted"/>
<dbReference type="OrthoDB" id="72638at2"/>
<dbReference type="Pfam" id="PF01381">
    <property type="entry name" value="HTH_3"/>
    <property type="match status" value="1"/>
</dbReference>
<dbReference type="PROSITE" id="PS50943">
    <property type="entry name" value="HTH_CROC1"/>
    <property type="match status" value="1"/>
</dbReference>
<dbReference type="CDD" id="cd00093">
    <property type="entry name" value="HTH_XRE"/>
    <property type="match status" value="1"/>
</dbReference>
<protein>
    <submittedName>
        <fullName evidence="3">DNA-binding transcriptional regulator, XRE-family HTH domain</fullName>
    </submittedName>
</protein>
<dbReference type="InterPro" id="IPR010982">
    <property type="entry name" value="Lambda_DNA-bd_dom_sf"/>
</dbReference>
<evidence type="ECO:0000259" key="2">
    <source>
        <dbReference type="PROSITE" id="PS50943"/>
    </source>
</evidence>
<reference evidence="3 4" key="1">
    <citation type="submission" date="2017-05" db="EMBL/GenBank/DDBJ databases">
        <authorList>
            <person name="Varghese N."/>
            <person name="Submissions S."/>
        </authorList>
    </citation>
    <scope>NUCLEOTIDE SEQUENCE [LARGE SCALE GENOMIC DNA]</scope>
    <source>
        <strain evidence="3 4">DSM 45474</strain>
    </source>
</reference>